<dbReference type="CDD" id="cd06357">
    <property type="entry name" value="PBP1_AmiC"/>
    <property type="match status" value="1"/>
</dbReference>
<dbReference type="GO" id="GO:0033218">
    <property type="term" value="F:amide binding"/>
    <property type="evidence" value="ECO:0007669"/>
    <property type="project" value="InterPro"/>
</dbReference>
<dbReference type="RefSeq" id="WP_271203024.1">
    <property type="nucleotide sequence ID" value="NZ_BSFK01000004.1"/>
</dbReference>
<evidence type="ECO:0000313" key="1">
    <source>
        <dbReference type="EMBL" id="GLK75046.1"/>
    </source>
</evidence>
<comment type="caution">
    <text evidence="1">The sequence shown here is derived from an EMBL/GenBank/DDBJ whole genome shotgun (WGS) entry which is preliminary data.</text>
</comment>
<reference evidence="1" key="2">
    <citation type="submission" date="2023-01" db="EMBL/GenBank/DDBJ databases">
        <authorList>
            <person name="Sun Q."/>
            <person name="Evtushenko L."/>
        </authorList>
    </citation>
    <scope>NUCLEOTIDE SEQUENCE</scope>
    <source>
        <strain evidence="1">VKM B-2555</strain>
    </source>
</reference>
<keyword evidence="2" id="KW-1185">Reference proteome</keyword>
<sequence length="388" mass="42722">MSEEPWRIGVLFSTTGVTADIETAQLKATLLAIEEINAAGGVLGRPIAPLARDGASDPKRFRQEAERLIGQDGVKLLLGCYMSNCRKAVLPAIDDHRGLLFYPTFYEGFEFSPQVIYTGAVVNQNAFQLAKYMLARHGQRVLIVGSNYIYPYETNRVMSDFVVQSRGKVVDEIYLPLEADAESPEMVRLIKRIRKHEPDFIFSTIVGRSTASFYEAYADAGFSAAAMPIASLTTSEVDVARMRPGVAEGHIAAATFFSTLGTPAARRFTAAYRARYGQHAPIPSAAEAAYFQTHIAAAALARAGTDDPRRVLDEITEIEFDAPQGRVRIDAENHHAYLWPRVARIDADGAFQIVWNPGMRVKPDPYGVDQRLDDWSADFVEAPASGGR</sequence>
<reference evidence="1" key="1">
    <citation type="journal article" date="2014" name="Int. J. Syst. Evol. Microbiol.">
        <title>Complete genome sequence of Corynebacterium casei LMG S-19264T (=DSM 44701T), isolated from a smear-ripened cheese.</title>
        <authorList>
            <consortium name="US DOE Joint Genome Institute (JGI-PGF)"/>
            <person name="Walter F."/>
            <person name="Albersmeier A."/>
            <person name="Kalinowski J."/>
            <person name="Ruckert C."/>
        </authorList>
    </citation>
    <scope>NUCLEOTIDE SEQUENCE</scope>
    <source>
        <strain evidence="1">VKM B-2555</strain>
    </source>
</reference>
<dbReference type="InterPro" id="IPR028082">
    <property type="entry name" value="Peripla_BP_I"/>
</dbReference>
<dbReference type="PANTHER" id="PTHR47628:SF1">
    <property type="entry name" value="ALIPHATIC AMIDASE EXPRESSION-REGULATING PROTEIN"/>
    <property type="match status" value="1"/>
</dbReference>
<dbReference type="Gene3D" id="3.40.50.2300">
    <property type="match status" value="2"/>
</dbReference>
<organism evidence="1 2">
    <name type="scientific">Methylopila jiangsuensis</name>
    <dbReference type="NCBI Taxonomy" id="586230"/>
    <lineage>
        <taxon>Bacteria</taxon>
        <taxon>Pseudomonadati</taxon>
        <taxon>Pseudomonadota</taxon>
        <taxon>Alphaproteobacteria</taxon>
        <taxon>Hyphomicrobiales</taxon>
        <taxon>Methylopilaceae</taxon>
        <taxon>Methylopila</taxon>
    </lineage>
</organism>
<dbReference type="AlphaFoldDB" id="A0A9W6JCM0"/>
<name>A0A9W6JCM0_9HYPH</name>
<dbReference type="Proteomes" id="UP001143364">
    <property type="component" value="Unassembled WGS sequence"/>
</dbReference>
<gene>
    <name evidence="1" type="primary">amiC_1</name>
    <name evidence="1" type="ORF">GCM10008171_03000</name>
</gene>
<protein>
    <submittedName>
        <fullName evidence="1">Amino acid ABC substrate-binding protein</fullName>
    </submittedName>
</protein>
<proteinExistence type="predicted"/>
<dbReference type="Pfam" id="PF13433">
    <property type="entry name" value="Peripla_BP_5"/>
    <property type="match status" value="1"/>
</dbReference>
<evidence type="ECO:0000313" key="2">
    <source>
        <dbReference type="Proteomes" id="UP001143364"/>
    </source>
</evidence>
<dbReference type="EMBL" id="BSFK01000004">
    <property type="protein sequence ID" value="GLK75046.1"/>
    <property type="molecule type" value="Genomic_DNA"/>
</dbReference>
<accession>A0A9W6JCM0</accession>
<dbReference type="PANTHER" id="PTHR47628">
    <property type="match status" value="1"/>
</dbReference>
<dbReference type="SUPFAM" id="SSF53822">
    <property type="entry name" value="Periplasmic binding protein-like I"/>
    <property type="match status" value="1"/>
</dbReference>
<dbReference type="InterPro" id="IPR039570">
    <property type="entry name" value="AmiC_PBP1"/>
</dbReference>